<evidence type="ECO:0000256" key="2">
    <source>
        <dbReference type="SAM" id="MobiDB-lite"/>
    </source>
</evidence>
<evidence type="ECO:0000313" key="3">
    <source>
        <dbReference type="EMBL" id="MDD0837871.1"/>
    </source>
</evidence>
<keyword evidence="1" id="KW-0175">Coiled coil</keyword>
<comment type="caution">
    <text evidence="3">The sequence shown here is derived from an EMBL/GenBank/DDBJ whole genome shotgun (WGS) entry which is preliminary data.</text>
</comment>
<feature type="region of interest" description="Disordered" evidence="2">
    <location>
        <begin position="1"/>
        <end position="25"/>
    </location>
</feature>
<name>A0ABT5MUZ4_9BURK</name>
<protein>
    <submittedName>
        <fullName evidence="3">Uncharacterized protein</fullName>
    </submittedName>
</protein>
<organism evidence="3 4">
    <name type="scientific">Curvibacter cyanobacteriorum</name>
    <dbReference type="NCBI Taxonomy" id="3026422"/>
    <lineage>
        <taxon>Bacteria</taxon>
        <taxon>Pseudomonadati</taxon>
        <taxon>Pseudomonadota</taxon>
        <taxon>Betaproteobacteria</taxon>
        <taxon>Burkholderiales</taxon>
        <taxon>Comamonadaceae</taxon>
        <taxon>Curvibacter</taxon>
    </lineage>
</organism>
<gene>
    <name evidence="3" type="ORF">PSQ40_04735</name>
</gene>
<sequence length="421" mass="45375">MTTADLLEPVESTATQSSDKPLAELPPATRAAVALQSTKTEQDLRALVEKAKPITAIKNAEGRDECHSVLQTLIKARTTITKRGKEVRDDANKFAKAVIAEESRLIAITEAEETRLQALRDEWDAEIRRQAEAKAAAERARVEAHIARINEIKAIGTLVHDCRTADRAQGLLDKLQACDMTGFEEFTEQAVKAWEETILAVTAVVTAKREAEAEALRIRQEQEAEAARLAAERAELERLRAQQAARDAEAAAEREAEAAAARARLAEEQAALAAQREALAAQSRLIAEQAAALEAQREQAAQALRAAQAAAEAKAAGQFDPEPTDPAPVAVMPAQVESDVTDVVPREIPALAAPVEVPALRLGQINDLFKLVSTTADQMALMGFTPCKTEKGSKFFAQGDVLKACHHLAAHFRDLAASMAA</sequence>
<reference evidence="3 4" key="1">
    <citation type="submission" date="2023-02" db="EMBL/GenBank/DDBJ databases">
        <title>Bacterial whole genomic sequence of Curvibacter sp. HBC61.</title>
        <authorList>
            <person name="Le V."/>
            <person name="Ko S.-R."/>
            <person name="Ahn C.-Y."/>
            <person name="Oh H.-M."/>
        </authorList>
    </citation>
    <scope>NUCLEOTIDE SEQUENCE [LARGE SCALE GENOMIC DNA]</scope>
    <source>
        <strain evidence="3 4">HBC61</strain>
    </source>
</reference>
<feature type="coiled-coil region" evidence="1">
    <location>
        <begin position="212"/>
        <end position="313"/>
    </location>
</feature>
<keyword evidence="4" id="KW-1185">Reference proteome</keyword>
<evidence type="ECO:0000256" key="1">
    <source>
        <dbReference type="SAM" id="Coils"/>
    </source>
</evidence>
<accession>A0ABT5MUZ4</accession>
<dbReference type="Proteomes" id="UP001528673">
    <property type="component" value="Unassembled WGS sequence"/>
</dbReference>
<dbReference type="EMBL" id="JAQSIP010000002">
    <property type="protein sequence ID" value="MDD0837871.1"/>
    <property type="molecule type" value="Genomic_DNA"/>
</dbReference>
<proteinExistence type="predicted"/>
<evidence type="ECO:0000313" key="4">
    <source>
        <dbReference type="Proteomes" id="UP001528673"/>
    </source>
</evidence>
<dbReference type="RefSeq" id="WP_273949178.1">
    <property type="nucleotide sequence ID" value="NZ_JAQSIP010000002.1"/>
</dbReference>